<dbReference type="GO" id="GO:0004222">
    <property type="term" value="F:metalloendopeptidase activity"/>
    <property type="evidence" value="ECO:0007669"/>
    <property type="project" value="InterPro"/>
</dbReference>
<dbReference type="GO" id="GO:0006508">
    <property type="term" value="P:proteolysis"/>
    <property type="evidence" value="ECO:0007669"/>
    <property type="project" value="InterPro"/>
</dbReference>
<accession>A0AAQ4F9W5</accession>
<dbReference type="SUPFAM" id="SSF55486">
    <property type="entry name" value="Metalloproteases ('zincins'), catalytic domain"/>
    <property type="match status" value="1"/>
</dbReference>
<dbReference type="Gene3D" id="3.40.390.10">
    <property type="entry name" value="Collagenase (Catalytic Domain)"/>
    <property type="match status" value="1"/>
</dbReference>
<protein>
    <submittedName>
        <fullName evidence="1">Uncharacterized protein</fullName>
    </submittedName>
</protein>
<evidence type="ECO:0000313" key="2">
    <source>
        <dbReference type="Proteomes" id="UP001321473"/>
    </source>
</evidence>
<dbReference type="InterPro" id="IPR000718">
    <property type="entry name" value="Peptidase_M13"/>
</dbReference>
<dbReference type="PROSITE" id="PS51885">
    <property type="entry name" value="NEPRILYSIN"/>
    <property type="match status" value="1"/>
</dbReference>
<organism evidence="1 2">
    <name type="scientific">Amblyomma americanum</name>
    <name type="common">Lone star tick</name>
    <dbReference type="NCBI Taxonomy" id="6943"/>
    <lineage>
        <taxon>Eukaryota</taxon>
        <taxon>Metazoa</taxon>
        <taxon>Ecdysozoa</taxon>
        <taxon>Arthropoda</taxon>
        <taxon>Chelicerata</taxon>
        <taxon>Arachnida</taxon>
        <taxon>Acari</taxon>
        <taxon>Parasitiformes</taxon>
        <taxon>Ixodida</taxon>
        <taxon>Ixodoidea</taxon>
        <taxon>Ixodidae</taxon>
        <taxon>Amblyomminae</taxon>
        <taxon>Amblyomma</taxon>
    </lineage>
</organism>
<sequence>MGLLLAAESAISLFSAAEREHAERLLQLFMRAAGKFVRLLPWSEKVHDFLDSTITGMKLVYWPENLESMDNALSVMYKDFVDPMNDSQSFFGYWIHASKVLQTLDDRSYYLLQIRWRFQHRRFFEYYYWSNEMLVSHAALAGPLYYASQAAVLRAATFGGFGSNFLSSVLRVVNMAAFKAQEESDMETLLSPEGIKLISTCGSAYDDRIKHIVAVMAAWNLFKNVAWTPLDHNTSQVTLGGRTFAAEQVFFIAYCRSLCEVSAGNLCTDVLSKVRAFAATFKCKVGAHMHSLDRCGVVEDFENRLQNESMGSIF</sequence>
<dbReference type="Proteomes" id="UP001321473">
    <property type="component" value="Unassembled WGS sequence"/>
</dbReference>
<dbReference type="AlphaFoldDB" id="A0AAQ4F9W5"/>
<dbReference type="InterPro" id="IPR024079">
    <property type="entry name" value="MetalloPept_cat_dom_sf"/>
</dbReference>
<gene>
    <name evidence="1" type="ORF">V5799_009601</name>
</gene>
<comment type="caution">
    <text evidence="1">The sequence shown here is derived from an EMBL/GenBank/DDBJ whole genome shotgun (WGS) entry which is preliminary data.</text>
</comment>
<dbReference type="EMBL" id="JARKHS020004906">
    <property type="protein sequence ID" value="KAK8784037.1"/>
    <property type="molecule type" value="Genomic_DNA"/>
</dbReference>
<keyword evidence="2" id="KW-1185">Reference proteome</keyword>
<evidence type="ECO:0000313" key="1">
    <source>
        <dbReference type="EMBL" id="KAK8784037.1"/>
    </source>
</evidence>
<name>A0AAQ4F9W5_AMBAM</name>
<reference evidence="1 2" key="1">
    <citation type="journal article" date="2023" name="Arcadia Sci">
        <title>De novo assembly of a long-read Amblyomma americanum tick genome.</title>
        <authorList>
            <person name="Chou S."/>
            <person name="Poskanzer K.E."/>
            <person name="Rollins M."/>
            <person name="Thuy-Boun P.S."/>
        </authorList>
    </citation>
    <scope>NUCLEOTIDE SEQUENCE [LARGE SCALE GENOMIC DNA]</scope>
    <source>
        <strain evidence="1">F_SG_1</strain>
        <tissue evidence="1">Salivary glands</tissue>
    </source>
</reference>
<proteinExistence type="predicted"/>